<protein>
    <submittedName>
        <fullName evidence="1">Uncharacterized protein</fullName>
    </submittedName>
</protein>
<dbReference type="EMBL" id="BPLR01007778">
    <property type="protein sequence ID" value="GIY19604.1"/>
    <property type="molecule type" value="Genomic_DNA"/>
</dbReference>
<comment type="caution">
    <text evidence="1">The sequence shown here is derived from an EMBL/GenBank/DDBJ whole genome shotgun (WGS) entry which is preliminary data.</text>
</comment>
<dbReference type="AlphaFoldDB" id="A0AAV4RF17"/>
<reference evidence="1 2" key="1">
    <citation type="submission" date="2021-06" db="EMBL/GenBank/DDBJ databases">
        <title>Caerostris extrusa draft genome.</title>
        <authorList>
            <person name="Kono N."/>
            <person name="Arakawa K."/>
        </authorList>
    </citation>
    <scope>NUCLEOTIDE SEQUENCE [LARGE SCALE GENOMIC DNA]</scope>
</reference>
<dbReference type="Proteomes" id="UP001054945">
    <property type="component" value="Unassembled WGS sequence"/>
</dbReference>
<organism evidence="1 2">
    <name type="scientific">Caerostris extrusa</name>
    <name type="common">Bark spider</name>
    <name type="synonym">Caerostris bankana</name>
    <dbReference type="NCBI Taxonomy" id="172846"/>
    <lineage>
        <taxon>Eukaryota</taxon>
        <taxon>Metazoa</taxon>
        <taxon>Ecdysozoa</taxon>
        <taxon>Arthropoda</taxon>
        <taxon>Chelicerata</taxon>
        <taxon>Arachnida</taxon>
        <taxon>Araneae</taxon>
        <taxon>Araneomorphae</taxon>
        <taxon>Entelegynae</taxon>
        <taxon>Araneoidea</taxon>
        <taxon>Araneidae</taxon>
        <taxon>Caerostris</taxon>
    </lineage>
</organism>
<name>A0AAV4RF17_CAEEX</name>
<proteinExistence type="predicted"/>
<keyword evidence="2" id="KW-1185">Reference proteome</keyword>
<gene>
    <name evidence="1" type="ORF">CEXT_440591</name>
</gene>
<sequence length="115" mass="13341">MFATAPESHMVEKLTIIQQELVSDFANLTSDHQGRPTHTFCAKGKNSLMWRLASVIENLEGRDLLILTVEDGEEELVYIDFWWDLICFYLWFYCKEGGDVDLKQAELVRAITPWV</sequence>
<evidence type="ECO:0000313" key="1">
    <source>
        <dbReference type="EMBL" id="GIY19604.1"/>
    </source>
</evidence>
<accession>A0AAV4RF17</accession>
<evidence type="ECO:0000313" key="2">
    <source>
        <dbReference type="Proteomes" id="UP001054945"/>
    </source>
</evidence>